<dbReference type="RefSeq" id="WP_203389190.1">
    <property type="nucleotide sequence ID" value="NZ_JBHSLJ010000009.1"/>
</dbReference>
<feature type="compositionally biased region" description="Polar residues" evidence="1">
    <location>
        <begin position="197"/>
        <end position="207"/>
    </location>
</feature>
<feature type="domain" description="Uracil-DNA glycosylase-like" evidence="2">
    <location>
        <begin position="21"/>
        <end position="178"/>
    </location>
</feature>
<name>A0A974Y5U2_9RHOO</name>
<accession>A0A974Y5U2</accession>
<keyword evidence="3" id="KW-0326">Glycosidase</keyword>
<dbReference type="Proteomes" id="UP000663444">
    <property type="component" value="Chromosome"/>
</dbReference>
<dbReference type="AlphaFoldDB" id="A0A974Y5U2"/>
<dbReference type="KEGG" id="ares:IWH25_08100"/>
<dbReference type="EC" id="3.2.2.15" evidence="3"/>
<dbReference type="NCBIfam" id="TIGR04274">
    <property type="entry name" value="hypoxanDNAglyco"/>
    <property type="match status" value="1"/>
</dbReference>
<dbReference type="SMART" id="SM00986">
    <property type="entry name" value="UDG"/>
    <property type="match status" value="1"/>
</dbReference>
<protein>
    <submittedName>
        <fullName evidence="3">DNA-deoxyinosine glycosylase</fullName>
        <ecNumber evidence="3">3.2.2.15</ecNumber>
    </submittedName>
</protein>
<reference evidence="3" key="1">
    <citation type="submission" date="2020-11" db="EMBL/GenBank/DDBJ databases">
        <title>Azospira restricta DSM 18626 genome sequence.</title>
        <authorList>
            <person name="Moe W.M."/>
        </authorList>
    </citation>
    <scope>NUCLEOTIDE SEQUENCE</scope>
    <source>
        <strain evidence="3">DSM 18626</strain>
    </source>
</reference>
<gene>
    <name evidence="3" type="ORF">IWH25_08100</name>
</gene>
<evidence type="ECO:0000256" key="1">
    <source>
        <dbReference type="SAM" id="MobiDB-lite"/>
    </source>
</evidence>
<dbReference type="Pfam" id="PF03167">
    <property type="entry name" value="UDG"/>
    <property type="match status" value="1"/>
</dbReference>
<dbReference type="InterPro" id="IPR036895">
    <property type="entry name" value="Uracil-DNA_glycosylase-like_sf"/>
</dbReference>
<dbReference type="SUPFAM" id="SSF52141">
    <property type="entry name" value="Uracil-DNA glycosylase-like"/>
    <property type="match status" value="1"/>
</dbReference>
<dbReference type="EMBL" id="CP064781">
    <property type="protein sequence ID" value="QRJ65674.1"/>
    <property type="molecule type" value="Genomic_DNA"/>
</dbReference>
<feature type="compositionally biased region" description="Basic and acidic residues" evidence="1">
    <location>
        <begin position="184"/>
        <end position="196"/>
    </location>
</feature>
<keyword evidence="3" id="KW-0378">Hydrolase</keyword>
<organism evidence="3 4">
    <name type="scientific">Azospira restricta</name>
    <dbReference type="NCBI Taxonomy" id="404405"/>
    <lineage>
        <taxon>Bacteria</taxon>
        <taxon>Pseudomonadati</taxon>
        <taxon>Pseudomonadota</taxon>
        <taxon>Betaproteobacteria</taxon>
        <taxon>Rhodocyclales</taxon>
        <taxon>Rhodocyclaceae</taxon>
        <taxon>Azospira</taxon>
    </lineage>
</organism>
<dbReference type="CDD" id="cd10032">
    <property type="entry name" value="UDG-F6_HDG"/>
    <property type="match status" value="1"/>
</dbReference>
<feature type="region of interest" description="Disordered" evidence="1">
    <location>
        <begin position="184"/>
        <end position="215"/>
    </location>
</feature>
<evidence type="ECO:0000313" key="3">
    <source>
        <dbReference type="EMBL" id="QRJ65674.1"/>
    </source>
</evidence>
<keyword evidence="4" id="KW-1185">Reference proteome</keyword>
<sequence>MATKGNGKAGRPPADVVQSFPPVADAGARVLILGSMPGVASLVAGRYYAHARNAFWPLMGALLGFAADAPYAARTAALRAAGVALWDVLHTCARAGSLDAMIDRDSAVANDLPAFFAAHPRVRHVFFNGAAAEDCFRRHVLPHLAAGGALRLARLPSTSPANAAFSFEQKLAVWRAALSPLLADDERMPARQEEPRCNTSPATTTPESARKRSPR</sequence>
<dbReference type="GO" id="GO:0033958">
    <property type="term" value="F:DNA-deoxyinosine glycosylase activity"/>
    <property type="evidence" value="ECO:0007669"/>
    <property type="project" value="UniProtKB-EC"/>
</dbReference>
<evidence type="ECO:0000259" key="2">
    <source>
        <dbReference type="SMART" id="SM00986"/>
    </source>
</evidence>
<dbReference type="InterPro" id="IPR026353">
    <property type="entry name" value="Hypoxan-DNA_Glyclase"/>
</dbReference>
<dbReference type="Gene3D" id="3.40.470.10">
    <property type="entry name" value="Uracil-DNA glycosylase-like domain"/>
    <property type="match status" value="1"/>
</dbReference>
<dbReference type="InterPro" id="IPR005122">
    <property type="entry name" value="Uracil-DNA_glycosylase-like"/>
</dbReference>
<proteinExistence type="predicted"/>
<dbReference type="SMART" id="SM00987">
    <property type="entry name" value="UreE_C"/>
    <property type="match status" value="1"/>
</dbReference>
<evidence type="ECO:0000313" key="4">
    <source>
        <dbReference type="Proteomes" id="UP000663444"/>
    </source>
</evidence>